<dbReference type="EMBL" id="MDLC01000004">
    <property type="protein sequence ID" value="ODS24770.1"/>
    <property type="molecule type" value="Genomic_DNA"/>
</dbReference>
<dbReference type="AlphaFoldDB" id="A0A1D2QTB4"/>
<reference evidence="1 2" key="1">
    <citation type="journal article" date="2016" name="Appl. Environ. Microbiol.">
        <title>Lack of Overt Genome Reduction in the Bryostatin-Producing Bryozoan Symbiont "Candidatus Endobugula sertula".</title>
        <authorList>
            <person name="Miller I.J."/>
            <person name="Vanee N."/>
            <person name="Fong S.S."/>
            <person name="Lim-Fong G.E."/>
            <person name="Kwan J.C."/>
        </authorList>
    </citation>
    <scope>NUCLEOTIDE SEQUENCE [LARGE SCALE GENOMIC DNA]</scope>
    <source>
        <strain evidence="1">AB1-4</strain>
    </source>
</reference>
<protein>
    <submittedName>
        <fullName evidence="1">Uncharacterized protein</fullName>
    </submittedName>
</protein>
<organism evidence="1 2">
    <name type="scientific">Candidatus Endobugula sertula</name>
    <name type="common">Bugula neritina bacterial symbiont</name>
    <dbReference type="NCBI Taxonomy" id="62101"/>
    <lineage>
        <taxon>Bacteria</taxon>
        <taxon>Pseudomonadati</taxon>
        <taxon>Pseudomonadota</taxon>
        <taxon>Gammaproteobacteria</taxon>
        <taxon>Cellvibrionales</taxon>
        <taxon>Cellvibrionaceae</taxon>
        <taxon>Candidatus Endobugula</taxon>
    </lineage>
</organism>
<sequence length="74" mass="8307">MHKRELTSLFAAWFSPDGEARLLVLVALLLAGNGAGGERSLQALRVVKRRYVWLADLARCLDQPLKHLLKALIR</sequence>
<proteinExistence type="predicted"/>
<dbReference type="Proteomes" id="UP000242502">
    <property type="component" value="Unassembled WGS sequence"/>
</dbReference>
<evidence type="ECO:0000313" key="1">
    <source>
        <dbReference type="EMBL" id="ODS24770.1"/>
    </source>
</evidence>
<evidence type="ECO:0000313" key="2">
    <source>
        <dbReference type="Proteomes" id="UP000242502"/>
    </source>
</evidence>
<gene>
    <name evidence="1" type="ORF">AB835_01565</name>
</gene>
<comment type="caution">
    <text evidence="1">The sequence shown here is derived from an EMBL/GenBank/DDBJ whole genome shotgun (WGS) entry which is preliminary data.</text>
</comment>
<accession>A0A1D2QTB4</accession>
<name>A0A1D2QTB4_9GAMM</name>